<dbReference type="InterPro" id="IPR001279">
    <property type="entry name" value="Metallo-B-lactamas"/>
</dbReference>
<proteinExistence type="predicted"/>
<organism evidence="2 3">
    <name type="scientific">Candidatus Similichlamydia laticola</name>
    <dbReference type="NCBI Taxonomy" id="2170265"/>
    <lineage>
        <taxon>Bacteria</taxon>
        <taxon>Pseudomonadati</taxon>
        <taxon>Chlamydiota</taxon>
        <taxon>Chlamydiia</taxon>
        <taxon>Parachlamydiales</taxon>
        <taxon>Candidatus Parilichlamydiaceae</taxon>
        <taxon>Candidatus Similichlamydia</taxon>
    </lineage>
</organism>
<dbReference type="Pfam" id="PF12706">
    <property type="entry name" value="Lactamase_B_2"/>
    <property type="match status" value="1"/>
</dbReference>
<dbReference type="EMBL" id="QQBG01000013">
    <property type="protein sequence ID" value="RDB31517.1"/>
    <property type="molecule type" value="Genomic_DNA"/>
</dbReference>
<dbReference type="PANTHER" id="PTHR15032:SF4">
    <property type="entry name" value="N-ACYL-PHOSPHATIDYLETHANOLAMINE-HYDROLYZING PHOSPHOLIPASE D"/>
    <property type="match status" value="1"/>
</dbReference>
<sequence>MCDAFPGSEERISSQAWFTKKRLSKFLFSLRSYFPSWKLWIRRFKSEGIANIYSPPDDTFSTFRKVCDLSIWVFHTSKLCFAERFMGRKSLEKRLFRRLRARCRSFSVHLDQPFVSWIGHSTFFLKVCGITLLTDPIWSYRAGFPSWPGLSRSCLPPVSLDVLGGADLVLISHNHPDHLDMQTIAHLSKLRPNSCLVVPKGVGECVASFGLDCIELAWGEECRIPFTEQGAVVNVTSVPAIHNSGRGLLDRNMSMWCGWICRFQRRSEKKKTLYYVGDTAFSEGLFQSIGRRFGSIDLSLVPVGAYLPRSLLGQNHISPREAVAIHKLVLSKKSIGCHHSTFRLSDVVAEERALLEDLESGLRDYQVSPCEFFLCPVGHWFNW</sequence>
<evidence type="ECO:0000313" key="2">
    <source>
        <dbReference type="EMBL" id="RDB31517.1"/>
    </source>
</evidence>
<feature type="domain" description="Metallo-beta-lactamase" evidence="1">
    <location>
        <begin position="132"/>
        <end position="338"/>
    </location>
</feature>
<name>A0A369KF47_9BACT</name>
<reference evidence="2 3" key="1">
    <citation type="submission" date="2018-07" db="EMBL/GenBank/DDBJ databases">
        <title>Comparative genomics of the Candidatus Parilichlamydiaceae reveals evidence of convergent evolution and genome reduction in the phylum Chlamydiae.</title>
        <authorList>
            <person name="Taylor-Brown A."/>
            <person name="Polkinghorne A."/>
        </authorList>
    </citation>
    <scope>NUCLEOTIDE SEQUENCE [LARGE SCALE GENOMIC DNA]</scope>
    <source>
        <strain evidence="2 3">Hat2</strain>
    </source>
</reference>
<evidence type="ECO:0000259" key="1">
    <source>
        <dbReference type="Pfam" id="PF12706"/>
    </source>
</evidence>
<accession>A0A369KF47</accession>
<keyword evidence="3" id="KW-1185">Reference proteome</keyword>
<gene>
    <name evidence="2" type="ORF">HAT2_00391</name>
</gene>
<dbReference type="Gene3D" id="3.60.15.10">
    <property type="entry name" value="Ribonuclease Z/Hydroxyacylglutathione hydrolase-like"/>
    <property type="match status" value="1"/>
</dbReference>
<dbReference type="InterPro" id="IPR036866">
    <property type="entry name" value="RibonucZ/Hydroxyglut_hydro"/>
</dbReference>
<evidence type="ECO:0000313" key="3">
    <source>
        <dbReference type="Proteomes" id="UP000253816"/>
    </source>
</evidence>
<dbReference type="SUPFAM" id="SSF56281">
    <property type="entry name" value="Metallo-hydrolase/oxidoreductase"/>
    <property type="match status" value="1"/>
</dbReference>
<protein>
    <submittedName>
        <fullName evidence="2">Outer membrane protein romA</fullName>
    </submittedName>
</protein>
<comment type="caution">
    <text evidence="2">The sequence shown here is derived from an EMBL/GenBank/DDBJ whole genome shotgun (WGS) entry which is preliminary data.</text>
</comment>
<dbReference type="AlphaFoldDB" id="A0A369KF47"/>
<dbReference type="Proteomes" id="UP000253816">
    <property type="component" value="Unassembled WGS sequence"/>
</dbReference>
<dbReference type="GO" id="GO:0005737">
    <property type="term" value="C:cytoplasm"/>
    <property type="evidence" value="ECO:0007669"/>
    <property type="project" value="TreeGrafter"/>
</dbReference>
<dbReference type="PANTHER" id="PTHR15032">
    <property type="entry name" value="N-ACYL-PHOSPHATIDYLETHANOLAMINE-HYDROLYZING PHOSPHOLIPASE D"/>
    <property type="match status" value="1"/>
</dbReference>